<dbReference type="Proteomes" id="UP001295423">
    <property type="component" value="Unassembled WGS sequence"/>
</dbReference>
<protein>
    <recommendedName>
        <fullName evidence="2">ABC1 atypical kinase-like domain-containing protein</fullName>
    </recommendedName>
</protein>
<dbReference type="Pfam" id="PF03109">
    <property type="entry name" value="ABC1"/>
    <property type="match status" value="2"/>
</dbReference>
<feature type="compositionally biased region" description="Polar residues" evidence="1">
    <location>
        <begin position="350"/>
        <end position="362"/>
    </location>
</feature>
<dbReference type="InterPro" id="IPR051130">
    <property type="entry name" value="Mito_struct-func_regulator"/>
</dbReference>
<evidence type="ECO:0000313" key="3">
    <source>
        <dbReference type="EMBL" id="CAJ1938934.1"/>
    </source>
</evidence>
<name>A0AAD2CMA2_9STRA</name>
<dbReference type="CDD" id="cd05121">
    <property type="entry name" value="ABC1_ADCK3-like"/>
    <property type="match status" value="1"/>
</dbReference>
<feature type="domain" description="ABC1 atypical kinase-like" evidence="2">
    <location>
        <begin position="149"/>
        <end position="306"/>
    </location>
</feature>
<comment type="caution">
    <text evidence="3">The sequence shown here is derived from an EMBL/GenBank/DDBJ whole genome shotgun (WGS) entry which is preliminary data.</text>
</comment>
<dbReference type="PANTHER" id="PTHR43173:SF34">
    <property type="entry name" value="ABC1 ATYPICAL KINASE-LIKE DOMAIN-CONTAINING PROTEIN"/>
    <property type="match status" value="1"/>
</dbReference>
<feature type="domain" description="ABC1 atypical kinase-like" evidence="2">
    <location>
        <begin position="456"/>
        <end position="530"/>
    </location>
</feature>
<dbReference type="SUPFAM" id="SSF56112">
    <property type="entry name" value="Protein kinase-like (PK-like)"/>
    <property type="match status" value="1"/>
</dbReference>
<keyword evidence="4" id="KW-1185">Reference proteome</keyword>
<dbReference type="InterPro" id="IPR011009">
    <property type="entry name" value="Kinase-like_dom_sf"/>
</dbReference>
<reference evidence="3" key="1">
    <citation type="submission" date="2023-08" db="EMBL/GenBank/DDBJ databases">
        <authorList>
            <person name="Audoor S."/>
            <person name="Bilcke G."/>
        </authorList>
    </citation>
    <scope>NUCLEOTIDE SEQUENCE</scope>
</reference>
<accession>A0AAD2CMA2</accession>
<dbReference type="EMBL" id="CAKOGP040000779">
    <property type="protein sequence ID" value="CAJ1938934.1"/>
    <property type="molecule type" value="Genomic_DNA"/>
</dbReference>
<dbReference type="InterPro" id="IPR004147">
    <property type="entry name" value="ABC1_dom"/>
</dbReference>
<dbReference type="PANTHER" id="PTHR43173">
    <property type="entry name" value="ABC1 FAMILY PROTEIN"/>
    <property type="match status" value="1"/>
</dbReference>
<organism evidence="3 4">
    <name type="scientific">Cylindrotheca closterium</name>
    <dbReference type="NCBI Taxonomy" id="2856"/>
    <lineage>
        <taxon>Eukaryota</taxon>
        <taxon>Sar</taxon>
        <taxon>Stramenopiles</taxon>
        <taxon>Ochrophyta</taxon>
        <taxon>Bacillariophyta</taxon>
        <taxon>Bacillariophyceae</taxon>
        <taxon>Bacillariophycidae</taxon>
        <taxon>Bacillariales</taxon>
        <taxon>Bacillariaceae</taxon>
        <taxon>Cylindrotheca</taxon>
    </lineage>
</organism>
<sequence length="637" mass="72066">MIRSGGLLRRVARRSAYGLAGSAAIGGTGVAVYTQTESGQGFKRQMDFWTSLGPIVFDYWWNLAASSPKVKLFTPELLEEENKAKKKEIQQGIHQRNAPKIFQVMLDLGGLYIKLGQVLSVTALPIPDQYREYFRTLQSNVPGHEDFEKIVKPTLEKELGKALDEIFDSVEEIPCGAASIGQAHKAILKETGERVIIKVQYPDAKWQVPADIVCVGDFLHVCVWFGLVDEDSSRLSYDEFSRQFLAELDYGMEKDNLQKVYESTLDPSSPYQAKGVVLPRVYDDLCTKQVITMTYLPGPKFEEEAKKQLAFLGIDTKKGIRSIVKDAHKETTGVVDAETAVDMMPDVEEMTNTSDQAENATVTDGKDRVQKRESRMTQSPPVWRTALTKVVSNLVTVDSIFSMLRMVRKVVLWSKIMAVKSIQLASPVMSKDWKEWAASQETLLLQAEQMDWTQKAVYALLDVHGYQILNQGLFNADPHPGNIILMNTEENIHDPKIGLIDYGQCKRLTQEERVKVARLLLSIANQESDQSIADHFRNLGIQTLNDNTAFLAEFGRLMFGSFQPKHLDHSWHRNFHKQDRVKYFPKELSMVYRTCLLLRGLAMSLQFNPSVGAEWKHYAQAAVDEYEAQQLQIQTQG</sequence>
<gene>
    <name evidence="3" type="ORF">CYCCA115_LOCUS6341</name>
</gene>
<feature type="compositionally biased region" description="Basic and acidic residues" evidence="1">
    <location>
        <begin position="364"/>
        <end position="375"/>
    </location>
</feature>
<dbReference type="AlphaFoldDB" id="A0AAD2CMA2"/>
<feature type="region of interest" description="Disordered" evidence="1">
    <location>
        <begin position="350"/>
        <end position="378"/>
    </location>
</feature>
<evidence type="ECO:0000256" key="1">
    <source>
        <dbReference type="SAM" id="MobiDB-lite"/>
    </source>
</evidence>
<proteinExistence type="predicted"/>
<evidence type="ECO:0000313" key="4">
    <source>
        <dbReference type="Proteomes" id="UP001295423"/>
    </source>
</evidence>
<evidence type="ECO:0000259" key="2">
    <source>
        <dbReference type="Pfam" id="PF03109"/>
    </source>
</evidence>